<dbReference type="CDD" id="cd00590">
    <property type="entry name" value="RRM_SF"/>
    <property type="match status" value="1"/>
</dbReference>
<keyword evidence="3" id="KW-1185">Reference proteome</keyword>
<feature type="domain" description="RRM" evidence="1">
    <location>
        <begin position="43"/>
        <end position="92"/>
    </location>
</feature>
<protein>
    <recommendedName>
        <fullName evidence="1">RRM domain-containing protein</fullName>
    </recommendedName>
</protein>
<dbReference type="Pfam" id="PF00076">
    <property type="entry name" value="RRM_1"/>
    <property type="match status" value="1"/>
</dbReference>
<reference evidence="2 3" key="1">
    <citation type="journal article" date="2019" name="Genome Biol. Evol.">
        <title>Insights into the evolution of the New World diploid cottons (Gossypium, subgenus Houzingenia) based on genome sequencing.</title>
        <authorList>
            <person name="Grover C.E."/>
            <person name="Arick M.A. 2nd"/>
            <person name="Thrash A."/>
            <person name="Conover J.L."/>
            <person name="Sanders W.S."/>
            <person name="Peterson D.G."/>
            <person name="Frelichowski J.E."/>
            <person name="Scheffler J.A."/>
            <person name="Scheffler B.E."/>
            <person name="Wendel J.F."/>
        </authorList>
    </citation>
    <scope>NUCLEOTIDE SEQUENCE [LARGE SCALE GENOMIC DNA]</scope>
    <source>
        <strain evidence="2">185</strain>
        <tissue evidence="2">Leaf</tissue>
    </source>
</reference>
<organism evidence="2 3">
    <name type="scientific">Gossypium aridum</name>
    <name type="common">American cotton</name>
    <name type="synonym">Erioxylum aridum</name>
    <dbReference type="NCBI Taxonomy" id="34290"/>
    <lineage>
        <taxon>Eukaryota</taxon>
        <taxon>Viridiplantae</taxon>
        <taxon>Streptophyta</taxon>
        <taxon>Embryophyta</taxon>
        <taxon>Tracheophyta</taxon>
        <taxon>Spermatophyta</taxon>
        <taxon>Magnoliopsida</taxon>
        <taxon>eudicotyledons</taxon>
        <taxon>Gunneridae</taxon>
        <taxon>Pentapetalae</taxon>
        <taxon>rosids</taxon>
        <taxon>malvids</taxon>
        <taxon>Malvales</taxon>
        <taxon>Malvaceae</taxon>
        <taxon>Malvoideae</taxon>
        <taxon>Gossypium</taxon>
    </lineage>
</organism>
<dbReference type="EMBL" id="JABFAA010351517">
    <property type="protein sequence ID" value="MBA0702443.1"/>
    <property type="molecule type" value="Genomic_DNA"/>
</dbReference>
<sequence>MTSAAHGNGTIGAAHGNGTFGAAYQLGTFGATNQIPSSRTPLEKRLRNIFEKQGKVIIMFIAKKRSVKGRKFGFVRYGDIRDGKRNVEKLNTLFAAELELNMY</sequence>
<dbReference type="GO" id="GO:0003723">
    <property type="term" value="F:RNA binding"/>
    <property type="evidence" value="ECO:0007669"/>
    <property type="project" value="InterPro"/>
</dbReference>
<evidence type="ECO:0000313" key="2">
    <source>
        <dbReference type="EMBL" id="MBA0702443.1"/>
    </source>
</evidence>
<comment type="caution">
    <text evidence="2">The sequence shown here is derived from an EMBL/GenBank/DDBJ whole genome shotgun (WGS) entry which is preliminary data.</text>
</comment>
<name>A0A7J8YS96_GOSAI</name>
<dbReference type="Gene3D" id="3.30.70.330">
    <property type="match status" value="1"/>
</dbReference>
<evidence type="ECO:0000259" key="1">
    <source>
        <dbReference type="Pfam" id="PF00076"/>
    </source>
</evidence>
<dbReference type="Proteomes" id="UP000593577">
    <property type="component" value="Unassembled WGS sequence"/>
</dbReference>
<accession>A0A7J8YS96</accession>
<dbReference type="InterPro" id="IPR012677">
    <property type="entry name" value="Nucleotide-bd_a/b_plait_sf"/>
</dbReference>
<dbReference type="InterPro" id="IPR035979">
    <property type="entry name" value="RBD_domain_sf"/>
</dbReference>
<dbReference type="SUPFAM" id="SSF54928">
    <property type="entry name" value="RNA-binding domain, RBD"/>
    <property type="match status" value="1"/>
</dbReference>
<dbReference type="InterPro" id="IPR000504">
    <property type="entry name" value="RRM_dom"/>
</dbReference>
<proteinExistence type="predicted"/>
<evidence type="ECO:0000313" key="3">
    <source>
        <dbReference type="Proteomes" id="UP000593577"/>
    </source>
</evidence>
<gene>
    <name evidence="2" type="ORF">Goari_022045</name>
</gene>
<dbReference type="AlphaFoldDB" id="A0A7J8YS96"/>